<gene>
    <name evidence="1" type="ORF">CEXT_336791</name>
</gene>
<evidence type="ECO:0000313" key="1">
    <source>
        <dbReference type="EMBL" id="GIY96669.1"/>
    </source>
</evidence>
<dbReference type="Proteomes" id="UP001054945">
    <property type="component" value="Unassembled WGS sequence"/>
</dbReference>
<proteinExistence type="predicted"/>
<dbReference type="AlphaFoldDB" id="A0AAV4XPN9"/>
<keyword evidence="2" id="KW-1185">Reference proteome</keyword>
<protein>
    <submittedName>
        <fullName evidence="1">Uncharacterized protein</fullName>
    </submittedName>
</protein>
<accession>A0AAV4XPN9</accession>
<evidence type="ECO:0000313" key="2">
    <source>
        <dbReference type="Proteomes" id="UP001054945"/>
    </source>
</evidence>
<organism evidence="1 2">
    <name type="scientific">Caerostris extrusa</name>
    <name type="common">Bark spider</name>
    <name type="synonym">Caerostris bankana</name>
    <dbReference type="NCBI Taxonomy" id="172846"/>
    <lineage>
        <taxon>Eukaryota</taxon>
        <taxon>Metazoa</taxon>
        <taxon>Ecdysozoa</taxon>
        <taxon>Arthropoda</taxon>
        <taxon>Chelicerata</taxon>
        <taxon>Arachnida</taxon>
        <taxon>Araneae</taxon>
        <taxon>Araneomorphae</taxon>
        <taxon>Entelegynae</taxon>
        <taxon>Araneoidea</taxon>
        <taxon>Araneidae</taxon>
        <taxon>Caerostris</taxon>
    </lineage>
</organism>
<reference evidence="1 2" key="1">
    <citation type="submission" date="2021-06" db="EMBL/GenBank/DDBJ databases">
        <title>Caerostris extrusa draft genome.</title>
        <authorList>
            <person name="Kono N."/>
            <person name="Arakawa K."/>
        </authorList>
    </citation>
    <scope>NUCLEOTIDE SEQUENCE [LARGE SCALE GENOMIC DNA]</scope>
</reference>
<dbReference type="EMBL" id="BPLR01018072">
    <property type="protein sequence ID" value="GIY96669.1"/>
    <property type="molecule type" value="Genomic_DNA"/>
</dbReference>
<sequence>MYHIDEPPQCKIFIAIVYFLEVYPINTETAPIKNFSNHLIYSKFKIYCVSCILSSVKTSKINGRKHEISGEREGVFKRDFEARKPKGQPQISTDCYRFPIHCAVTGIEDSFYYVSSFNIG</sequence>
<comment type="caution">
    <text evidence="1">The sequence shown here is derived from an EMBL/GenBank/DDBJ whole genome shotgun (WGS) entry which is preliminary data.</text>
</comment>
<name>A0AAV4XPN9_CAEEX</name>